<dbReference type="RefSeq" id="WP_251871133.1">
    <property type="nucleotide sequence ID" value="NZ_CP098755.1"/>
</dbReference>
<evidence type="ECO:0000313" key="5">
    <source>
        <dbReference type="Proteomes" id="UP001056500"/>
    </source>
</evidence>
<keyword evidence="1" id="KW-0808">Transferase</keyword>
<dbReference type="PANTHER" id="PTHR43420">
    <property type="entry name" value="ACETYLTRANSFERASE"/>
    <property type="match status" value="1"/>
</dbReference>
<dbReference type="CDD" id="cd04301">
    <property type="entry name" value="NAT_SF"/>
    <property type="match status" value="1"/>
</dbReference>
<reference evidence="4" key="1">
    <citation type="submission" date="2022-06" db="EMBL/GenBank/DDBJ databases">
        <title>Genome sequencing of Brevibacillus sp. BB3-R1.</title>
        <authorList>
            <person name="Heo J."/>
            <person name="Lee D."/>
            <person name="Won M."/>
            <person name="Han B.-H."/>
            <person name="Hong S.-B."/>
            <person name="Kwon S.-W."/>
        </authorList>
    </citation>
    <scope>NUCLEOTIDE SEQUENCE</scope>
    <source>
        <strain evidence="4">BB3-R1</strain>
    </source>
</reference>
<evidence type="ECO:0000259" key="3">
    <source>
        <dbReference type="PROSITE" id="PS51186"/>
    </source>
</evidence>
<dbReference type="Pfam" id="PF00583">
    <property type="entry name" value="Acetyltransf_1"/>
    <property type="match status" value="1"/>
</dbReference>
<evidence type="ECO:0000256" key="1">
    <source>
        <dbReference type="ARBA" id="ARBA00022679"/>
    </source>
</evidence>
<dbReference type="EMBL" id="CP098755">
    <property type="protein sequence ID" value="USG64041.1"/>
    <property type="molecule type" value="Genomic_DNA"/>
</dbReference>
<dbReference type="SUPFAM" id="SSF55729">
    <property type="entry name" value="Acyl-CoA N-acyltransferases (Nat)"/>
    <property type="match status" value="1"/>
</dbReference>
<dbReference type="PANTHER" id="PTHR43420:SF47">
    <property type="entry name" value="N-ACETYLTRANSFERASE DOMAIN-CONTAINING PROTEIN"/>
    <property type="match status" value="1"/>
</dbReference>
<dbReference type="Proteomes" id="UP001056500">
    <property type="component" value="Chromosome"/>
</dbReference>
<sequence>MIRYATPEDARLAAPLIFEAIGDIAYTLTGADKPEEAIPVLEKFFSEPSNRISFENSLVVVVAGQPVGVLICYHGSRTDELDKPFAERLKQLTGQEPVIKKEARNDEFYLDTLVVSPSHRGKGLGKQLIARFEEEAIKQGHERTALLVENDNGRARKLYESLGYRADSSLTVSGHLYHHMVKLLAVPI</sequence>
<dbReference type="InterPro" id="IPR050680">
    <property type="entry name" value="YpeA/RimI_acetyltransf"/>
</dbReference>
<name>A0ABY4WA12_9BACL</name>
<organism evidence="4 5">
    <name type="scientific">Brevibacillus ruminantium</name>
    <dbReference type="NCBI Taxonomy" id="2950604"/>
    <lineage>
        <taxon>Bacteria</taxon>
        <taxon>Bacillati</taxon>
        <taxon>Bacillota</taxon>
        <taxon>Bacilli</taxon>
        <taxon>Bacillales</taxon>
        <taxon>Paenibacillaceae</taxon>
        <taxon>Brevibacillus</taxon>
    </lineage>
</organism>
<dbReference type="InterPro" id="IPR016181">
    <property type="entry name" value="Acyl_CoA_acyltransferase"/>
</dbReference>
<accession>A0ABY4WA12</accession>
<keyword evidence="2" id="KW-0012">Acyltransferase</keyword>
<feature type="domain" description="N-acetyltransferase" evidence="3">
    <location>
        <begin position="1"/>
        <end position="185"/>
    </location>
</feature>
<dbReference type="PROSITE" id="PS51186">
    <property type="entry name" value="GNAT"/>
    <property type="match status" value="1"/>
</dbReference>
<keyword evidence="5" id="KW-1185">Reference proteome</keyword>
<dbReference type="InterPro" id="IPR000182">
    <property type="entry name" value="GNAT_dom"/>
</dbReference>
<evidence type="ECO:0000313" key="4">
    <source>
        <dbReference type="EMBL" id="USG64041.1"/>
    </source>
</evidence>
<protein>
    <submittedName>
        <fullName evidence="4">GNAT family N-acetyltransferase</fullName>
    </submittedName>
</protein>
<proteinExistence type="predicted"/>
<dbReference type="Gene3D" id="3.40.630.30">
    <property type="match status" value="1"/>
</dbReference>
<evidence type="ECO:0000256" key="2">
    <source>
        <dbReference type="ARBA" id="ARBA00023315"/>
    </source>
</evidence>
<gene>
    <name evidence="4" type="ORF">NDK47_17995</name>
</gene>